<evidence type="ECO:0000256" key="11">
    <source>
        <dbReference type="PIRSR" id="PIRSR605150-3"/>
    </source>
</evidence>
<keyword evidence="5 12" id="KW-1133">Transmembrane helix</keyword>
<organism evidence="13">
    <name type="scientific">Oryza meridionalis</name>
    <dbReference type="NCBI Taxonomy" id="40149"/>
    <lineage>
        <taxon>Eukaryota</taxon>
        <taxon>Viridiplantae</taxon>
        <taxon>Streptophyta</taxon>
        <taxon>Embryophyta</taxon>
        <taxon>Tracheophyta</taxon>
        <taxon>Spermatophyta</taxon>
        <taxon>Magnoliopsida</taxon>
        <taxon>Liliopsida</taxon>
        <taxon>Poales</taxon>
        <taxon>Poaceae</taxon>
        <taxon>BOP clade</taxon>
        <taxon>Oryzoideae</taxon>
        <taxon>Oryzeae</taxon>
        <taxon>Oryzinae</taxon>
        <taxon>Oryza</taxon>
    </lineage>
</organism>
<dbReference type="EnsemblPlants" id="OMERI07G15050.1">
    <property type="protein sequence ID" value="OMERI07G15050.1"/>
    <property type="gene ID" value="OMERI07G15050"/>
</dbReference>
<evidence type="ECO:0000256" key="3">
    <source>
        <dbReference type="ARBA" id="ARBA00022679"/>
    </source>
</evidence>
<evidence type="ECO:0000256" key="8">
    <source>
        <dbReference type="ARBA" id="ARBA00023316"/>
    </source>
</evidence>
<dbReference type="FunFam" id="3.90.550.10:FF:000027">
    <property type="entry name" value="Cellulose synthase-like protein D4"/>
    <property type="match status" value="2"/>
</dbReference>
<feature type="transmembrane region" description="Helical" evidence="12">
    <location>
        <begin position="774"/>
        <end position="798"/>
    </location>
</feature>
<evidence type="ECO:0000256" key="10">
    <source>
        <dbReference type="PIRSR" id="PIRSR605150-2"/>
    </source>
</evidence>
<feature type="binding site" evidence="10">
    <location>
        <position position="387"/>
    </location>
    <ligand>
        <name>UDP-alpha-D-glucose</name>
        <dbReference type="ChEBI" id="CHEBI:58885"/>
    </ligand>
</feature>
<dbReference type="GO" id="GO:0071555">
    <property type="term" value="P:cell wall organization"/>
    <property type="evidence" value="ECO:0007669"/>
    <property type="project" value="UniProtKB-KW"/>
</dbReference>
<dbReference type="HOGENOM" id="CLU_239019_0_0_1"/>
<dbReference type="GO" id="GO:0030244">
    <property type="term" value="P:cellulose biosynthetic process"/>
    <property type="evidence" value="ECO:0007669"/>
    <property type="project" value="InterPro"/>
</dbReference>
<evidence type="ECO:0000256" key="2">
    <source>
        <dbReference type="ARBA" id="ARBA00022676"/>
    </source>
</evidence>
<dbReference type="STRING" id="40149.A0A0E0ECX6"/>
<evidence type="ECO:0000313" key="13">
    <source>
        <dbReference type="EnsemblPlants" id="OMERI07G15050.1"/>
    </source>
</evidence>
<reference evidence="13" key="2">
    <citation type="submission" date="2018-05" db="EMBL/GenBank/DDBJ databases">
        <title>OmerRS3 (Oryza meridionalis Reference Sequence Version 3).</title>
        <authorList>
            <person name="Zhang J."/>
            <person name="Kudrna D."/>
            <person name="Lee S."/>
            <person name="Talag J."/>
            <person name="Welchert J."/>
            <person name="Wing R.A."/>
        </authorList>
    </citation>
    <scope>NUCLEOTIDE SEQUENCE [LARGE SCALE GENOMIC DNA]</scope>
    <source>
        <strain evidence="13">cv. OR44</strain>
    </source>
</reference>
<feature type="transmembrane region" description="Helical" evidence="12">
    <location>
        <begin position="1776"/>
        <end position="1800"/>
    </location>
</feature>
<evidence type="ECO:0000256" key="4">
    <source>
        <dbReference type="ARBA" id="ARBA00022692"/>
    </source>
</evidence>
<keyword evidence="7 12" id="KW-0472">Membrane</keyword>
<feature type="transmembrane region" description="Helical" evidence="12">
    <location>
        <begin position="119"/>
        <end position="138"/>
    </location>
</feature>
<feature type="transmembrane region" description="Helical" evidence="12">
    <location>
        <begin position="1585"/>
        <end position="1606"/>
    </location>
</feature>
<dbReference type="Proteomes" id="UP000008021">
    <property type="component" value="Chromosome 7"/>
</dbReference>
<protein>
    <submittedName>
        <fullName evidence="13">Uncharacterized protein</fullName>
    </submittedName>
</protein>
<feature type="transmembrane region" description="Helical" evidence="12">
    <location>
        <begin position="685"/>
        <end position="708"/>
    </location>
</feature>
<feature type="binding site" evidence="11">
    <location>
        <position position="388"/>
    </location>
    <ligand>
        <name>Mn(2+)</name>
        <dbReference type="ChEBI" id="CHEBI:29035"/>
    </ligand>
</feature>
<keyword evidence="3" id="KW-0808">Transferase</keyword>
<feature type="transmembrane region" description="Helical" evidence="12">
    <location>
        <begin position="1743"/>
        <end position="1764"/>
    </location>
</feature>
<proteinExistence type="predicted"/>
<evidence type="ECO:0000256" key="9">
    <source>
        <dbReference type="PIRSR" id="PIRSR605150-1"/>
    </source>
</evidence>
<dbReference type="eggNOG" id="ENOG502QU14">
    <property type="taxonomic scope" value="Eukaryota"/>
</dbReference>
<dbReference type="GO" id="GO:0071669">
    <property type="term" value="P:plant-type cell wall organization or biogenesis"/>
    <property type="evidence" value="ECO:0007669"/>
    <property type="project" value="UniProtKB-ARBA"/>
</dbReference>
<feature type="transmembrane region" description="Helical" evidence="12">
    <location>
        <begin position="1656"/>
        <end position="1674"/>
    </location>
</feature>
<keyword evidence="4 12" id="KW-0812">Transmembrane</keyword>
<dbReference type="Pfam" id="PF03552">
    <property type="entry name" value="Cellulose_synt"/>
    <property type="match status" value="4"/>
</dbReference>
<reference evidence="13" key="1">
    <citation type="submission" date="2015-04" db="UniProtKB">
        <authorList>
            <consortium name="EnsemblPlants"/>
        </authorList>
    </citation>
    <scope>IDENTIFICATION</scope>
</reference>
<feature type="transmembrane region" description="Helical" evidence="12">
    <location>
        <begin position="1711"/>
        <end position="1731"/>
    </location>
</feature>
<feature type="transmembrane region" description="Helical" evidence="12">
    <location>
        <begin position="810"/>
        <end position="827"/>
    </location>
</feature>
<feature type="active site" evidence="9">
    <location>
        <position position="212"/>
    </location>
</feature>
<sequence>MAANGGGGGAGGCSNGGGGGAMNGAAVNGGGGGGGSKGATTRRAKVSPMDRYWVPTDEKEMAAAVADGGEDGRRPLLFRTFTVSGILLHPYRLLTLVRLVAIVLFFIWRIRHPYADGMFFWWISVIGDFWFGVSWLLNQVAKLKPIRRVPDLNLLQQQFDLPDGNSNLPGLDVFINTVDPINEPMIYTMNAILSILAADYPVDKHACYLSDDGGSIIHYDGLLETAKFAALWVPFCRKHSIEPRAPESYFAVKSRPYAGSAPEDFLSDHRYMRREYDEFKVRLDALFTVIPKRSDAYNQAHAEEGVKATWMADGTEWPGTWIDPSENHKKGHHAGIVQVMLNHPSNQPQLGLPASTDSPVDFSNVDVRLPMLVYIAREKRPGYDHQKKAGAMNVQLRVSALLTNAPFIINFDGDHYVNNSKAFRAGICFMLDRREGDNTAFVQFPQRFDDVDPTDRYCNHNRVFFDATLLGLNGIQGPSYVGTGCMFRRVALYGVDPPRWRPDDGNIVDSSKKFGNLDSFISSIPIAANQERSIISPPALEESILQELSDAMACAYEDGTDWGKDVGWVYNIATEDVVTGFRLHRTGWRSMYCRMEPDAFRGTAPINLTERLYQILRWSGGSLEMFFSHNCPLLAGRRLNFMQRIAYVNMTGYPVTSVFLLFYLLFPVIWIFRGIFYIQKPFPTYVLYLVIVIFMSEMIGMVEIKWAGLTLLDWIRNEQFYIIGATAVYPLAVLHIVLKCFGLKGVSFKLTAKQVASSTSEKFAELYDVQWAPLLFPTIVVIAVNICAIGAAIGKALFGGWSLMQMGDASLGLVFNVWILLLIYPFALGIMGRWSKRPYILFVLIVISFVIIALADIAIQAMRSGSVRLHFRRSGGANFPTSWGATEWASGCWITVEEDHIRRRSMALSPAAAGRTGRNNNNDAGLADPLLPAGGGGKDKYWVPADEEEEICRGEDGGRPPAPPLLYRTFKVSGVLLHPYRCVSSCQLKLTSLLLLSFLPSCAYSRVCCCYRVSIVLSNFPTTAMLLTLVRLIAVVLFLAWRLKHRDSDAMWLWWISIAGDFWFGVTWLLNQASKLNPVKRVPDLSLLRRRFDDGGLPGIDVFINTVDPVDEPMLYTMNSILSILATDYPADRHAAYLSDDGASLAHYEGLIETARFAALWVPFCRKHRVEPRAPESYFAAKAAPYAGPAPPEEFFGDRRLVRREYEEFKARLDALFTDIPQRSEASVGNANTKGAKATLMADGTPWPGTWTEPAENHKKGQHAGIVKVMLSHPGEEPQLGMPASSGHPLDFSAVDVRLPKLVYIAREKRPGYDHQKKAGAMNAQLRVSALLSNAPFIFNFDGDHYINNSQAFRAALCFMLDRRHGDDTAFVQFPQRFDDVDPTDRYCNHNRVFFDATLLGLNGVQGPSYVGTGCMFRRVALYGADPPRWRPEDDDAKALGCPGRYGNSMPFINTIPAAASQERSIASPAAASLDETAAMAEVEEVMTCAYEDGTEWGDGVGWVYDIATEDVVTGFRLHRKGWRSMYCAMEPDAFRGTAPINLTERLYQILRWSGGSLEMFFSRNCPLLAGCRLRPMQRVAYANMTAYPVSALFMVVYDLLPVIWLSHHGEFHIQKPFSTYVAYLVAVIAMIEVIGLVEIKWAGLTLLDWWRNEQFYMIGATGVYPAAVLHIVLKRLLGLKGVRFKLTAKQLAGGARERFAELYDVHWSPLLAPTVVVMAVNVTAIGAAAGKAVVGGWTPAQVAGASAGLVFNVWVLVLLYPFALGIMGRWSKRPCALFALLVAACAAVAAGFVAVHAVFAAGSAAPSWLGWSRGATAILPSSWRLKRGF</sequence>
<keyword evidence="14" id="KW-1185">Reference proteome</keyword>
<dbReference type="GO" id="GO:0000139">
    <property type="term" value="C:Golgi membrane"/>
    <property type="evidence" value="ECO:0007669"/>
    <property type="project" value="UniProtKB-SubCell"/>
</dbReference>
<keyword evidence="6" id="KW-0333">Golgi apparatus</keyword>
<evidence type="ECO:0000256" key="12">
    <source>
        <dbReference type="SAM" id="Phobius"/>
    </source>
</evidence>
<feature type="binding site" evidence="10">
    <location>
        <position position="183"/>
    </location>
    <ligand>
        <name>UDP-alpha-D-glucose</name>
        <dbReference type="ChEBI" id="CHEBI:58885"/>
    </ligand>
</feature>
<feature type="binding site" evidence="11">
    <location>
        <position position="412"/>
    </location>
    <ligand>
        <name>Mn(2+)</name>
        <dbReference type="ChEBI" id="CHEBI:29035"/>
    </ligand>
</feature>
<evidence type="ECO:0000256" key="1">
    <source>
        <dbReference type="ARBA" id="ARBA00004653"/>
    </source>
</evidence>
<accession>A0A0E0ECX6</accession>
<keyword evidence="2" id="KW-0328">Glycosyltransferase</keyword>
<feature type="transmembrane region" description="Helical" evidence="12">
    <location>
        <begin position="1618"/>
        <end position="1636"/>
    </location>
</feature>
<dbReference type="SUPFAM" id="SSF53448">
    <property type="entry name" value="Nucleotide-diphospho-sugar transferases"/>
    <property type="match status" value="2"/>
</dbReference>
<evidence type="ECO:0000256" key="6">
    <source>
        <dbReference type="ARBA" id="ARBA00023034"/>
    </source>
</evidence>
<feature type="transmembrane region" description="Helical" evidence="12">
    <location>
        <begin position="1052"/>
        <end position="1070"/>
    </location>
</feature>
<feature type="transmembrane region" description="Helical" evidence="12">
    <location>
        <begin position="647"/>
        <end position="673"/>
    </location>
</feature>
<dbReference type="PANTHER" id="PTHR13301">
    <property type="entry name" value="X-BOX TRANSCRIPTION FACTOR-RELATED"/>
    <property type="match status" value="1"/>
</dbReference>
<keyword evidence="8" id="KW-0961">Cell wall biogenesis/degradation</keyword>
<dbReference type="InterPro" id="IPR029044">
    <property type="entry name" value="Nucleotide-diphossugar_trans"/>
</dbReference>
<dbReference type="Gramene" id="OMERI07G15050.1">
    <property type="protein sequence ID" value="OMERI07G15050.1"/>
    <property type="gene ID" value="OMERI07G15050"/>
</dbReference>
<feature type="transmembrane region" description="Helical" evidence="12">
    <location>
        <begin position="720"/>
        <end position="738"/>
    </location>
</feature>
<feature type="active site" evidence="9">
    <location>
        <position position="576"/>
    </location>
</feature>
<feature type="transmembrane region" description="Helical" evidence="12">
    <location>
        <begin position="1020"/>
        <end position="1040"/>
    </location>
</feature>
<comment type="subcellular location">
    <subcellularLocation>
        <location evidence="1">Golgi apparatus membrane</location>
        <topology evidence="1">Multi-pass membrane protein</topology>
    </subcellularLocation>
</comment>
<name>A0A0E0ECX6_9ORYZ</name>
<feature type="transmembrane region" description="Helical" evidence="12">
    <location>
        <begin position="83"/>
        <end position="107"/>
    </location>
</feature>
<evidence type="ECO:0000256" key="5">
    <source>
        <dbReference type="ARBA" id="ARBA00022989"/>
    </source>
</evidence>
<feature type="transmembrane region" description="Helical" evidence="12">
    <location>
        <begin position="839"/>
        <end position="859"/>
    </location>
</feature>
<evidence type="ECO:0000313" key="14">
    <source>
        <dbReference type="Proteomes" id="UP000008021"/>
    </source>
</evidence>
<dbReference type="InterPro" id="IPR005150">
    <property type="entry name" value="Cellulose_synth"/>
</dbReference>
<evidence type="ECO:0000256" key="7">
    <source>
        <dbReference type="ARBA" id="ARBA00023136"/>
    </source>
</evidence>
<feature type="binding site" evidence="10">
    <location>
        <position position="212"/>
    </location>
    <ligand>
        <name>UDP-alpha-D-glucose</name>
        <dbReference type="ChEBI" id="CHEBI:58885"/>
    </ligand>
</feature>
<dbReference type="Gene3D" id="3.90.550.10">
    <property type="entry name" value="Spore Coat Polysaccharide Biosynthesis Protein SpsA, Chain A"/>
    <property type="match status" value="2"/>
</dbReference>
<dbReference type="GO" id="GO:0016760">
    <property type="term" value="F:cellulose synthase (UDP-forming) activity"/>
    <property type="evidence" value="ECO:0007669"/>
    <property type="project" value="InterPro"/>
</dbReference>